<evidence type="ECO:0000313" key="2">
    <source>
        <dbReference type="RefSeq" id="XP_015945207.1"/>
    </source>
</evidence>
<sequence length="247" mass="29128">MLPRALDFAIGIQKWKEAARVYEYRLSISSGNDKDWETIFVYGHPYYKKRKKLWKDLIFVNNSLAQPTVLIGDFNDVISQDEKVGLHLKPSCQIEAFRNFVHENALLDMELQGMKYTWFSNPRNGCVTKKKLDRVFVNWEWRRAFQHATLSALLPISSDHAPLVLDVKPRGRRIKNFTFEAFWVHHADCDAVIRRGWSSSGYTGSDHWKNLNRRIQNCKKELTKWNRTSFKKADVEIENLRLRLKQL</sequence>
<proteinExistence type="predicted"/>
<dbReference type="PANTHER" id="PTHR33710">
    <property type="entry name" value="BNAC02G09200D PROTEIN"/>
    <property type="match status" value="1"/>
</dbReference>
<accession>A0A6P4C6E6</accession>
<reference evidence="1" key="1">
    <citation type="journal article" date="2016" name="Nat. Genet.">
        <title>The genome sequences of Arachis duranensis and Arachis ipaensis, the diploid ancestors of cultivated peanut.</title>
        <authorList>
            <person name="Bertioli D.J."/>
            <person name="Cannon S.B."/>
            <person name="Froenicke L."/>
            <person name="Huang G."/>
            <person name="Farmer A.D."/>
            <person name="Cannon E.K."/>
            <person name="Liu X."/>
            <person name="Gao D."/>
            <person name="Clevenger J."/>
            <person name="Dash S."/>
            <person name="Ren L."/>
            <person name="Moretzsohn M.C."/>
            <person name="Shirasawa K."/>
            <person name="Huang W."/>
            <person name="Vidigal B."/>
            <person name="Abernathy B."/>
            <person name="Chu Y."/>
            <person name="Niederhuth C.E."/>
            <person name="Umale P."/>
            <person name="Araujo A.C."/>
            <person name="Kozik A."/>
            <person name="Kim K.D."/>
            <person name="Burow M.D."/>
            <person name="Varshney R.K."/>
            <person name="Wang X."/>
            <person name="Zhang X."/>
            <person name="Barkley N."/>
            <person name="Guimaraes P.M."/>
            <person name="Isobe S."/>
            <person name="Guo B."/>
            <person name="Liao B."/>
            <person name="Stalker H.T."/>
            <person name="Schmitz R.J."/>
            <person name="Scheffler B.E."/>
            <person name="Leal-Bertioli S.C."/>
            <person name="Xun X."/>
            <person name="Jackson S.A."/>
            <person name="Michelmore R."/>
            <person name="Ozias-Akins P."/>
        </authorList>
    </citation>
    <scope>NUCLEOTIDE SEQUENCE [LARGE SCALE GENOMIC DNA]</scope>
    <source>
        <strain evidence="1">cv. V14167</strain>
    </source>
</reference>
<dbReference type="KEGG" id="adu:107470334"/>
<dbReference type="InterPro" id="IPR036691">
    <property type="entry name" value="Endo/exonu/phosph_ase_sf"/>
</dbReference>
<dbReference type="Proteomes" id="UP000515211">
    <property type="component" value="Chromosome 10"/>
</dbReference>
<dbReference type="RefSeq" id="XP_015945207.1">
    <property type="nucleotide sequence ID" value="XM_016089721.1"/>
</dbReference>
<gene>
    <name evidence="2" type="primary">LOC107470334</name>
</gene>
<name>A0A6P4C6E6_ARADU</name>
<dbReference type="AlphaFoldDB" id="A0A6P4C6E6"/>
<dbReference type="SUPFAM" id="SSF56219">
    <property type="entry name" value="DNase I-like"/>
    <property type="match status" value="1"/>
</dbReference>
<dbReference type="GeneID" id="107470334"/>
<organism evidence="1 2">
    <name type="scientific">Arachis duranensis</name>
    <name type="common">Wild peanut</name>
    <dbReference type="NCBI Taxonomy" id="130453"/>
    <lineage>
        <taxon>Eukaryota</taxon>
        <taxon>Viridiplantae</taxon>
        <taxon>Streptophyta</taxon>
        <taxon>Embryophyta</taxon>
        <taxon>Tracheophyta</taxon>
        <taxon>Spermatophyta</taxon>
        <taxon>Magnoliopsida</taxon>
        <taxon>eudicotyledons</taxon>
        <taxon>Gunneridae</taxon>
        <taxon>Pentapetalae</taxon>
        <taxon>rosids</taxon>
        <taxon>fabids</taxon>
        <taxon>Fabales</taxon>
        <taxon>Fabaceae</taxon>
        <taxon>Papilionoideae</taxon>
        <taxon>50 kb inversion clade</taxon>
        <taxon>dalbergioids sensu lato</taxon>
        <taxon>Dalbergieae</taxon>
        <taxon>Pterocarpus clade</taxon>
        <taxon>Arachis</taxon>
    </lineage>
</organism>
<reference evidence="2" key="2">
    <citation type="submission" date="2025-08" db="UniProtKB">
        <authorList>
            <consortium name="RefSeq"/>
        </authorList>
    </citation>
    <scope>IDENTIFICATION</scope>
    <source>
        <tissue evidence="2">Whole plant</tissue>
    </source>
</reference>
<keyword evidence="1" id="KW-1185">Reference proteome</keyword>
<dbReference type="PANTHER" id="PTHR33710:SF62">
    <property type="entry name" value="DUF4283 DOMAIN PROTEIN"/>
    <property type="match status" value="1"/>
</dbReference>
<dbReference type="OrthoDB" id="1001388at2759"/>
<evidence type="ECO:0000313" key="1">
    <source>
        <dbReference type="Proteomes" id="UP000515211"/>
    </source>
</evidence>
<protein>
    <submittedName>
        <fullName evidence="2">Uncharacterized protein LOC107470334</fullName>
    </submittedName>
</protein>
<dbReference type="Gene3D" id="3.60.10.10">
    <property type="entry name" value="Endonuclease/exonuclease/phosphatase"/>
    <property type="match status" value="1"/>
</dbReference>